<comment type="caution">
    <text evidence="1">The sequence shown here is derived from an EMBL/GenBank/DDBJ whole genome shotgun (WGS) entry which is preliminary data.</text>
</comment>
<dbReference type="Proteomes" id="UP000054988">
    <property type="component" value="Unassembled WGS sequence"/>
</dbReference>
<accession>A0A0W0G5F5</accession>
<evidence type="ECO:0000313" key="1">
    <source>
        <dbReference type="EMBL" id="KTB43806.1"/>
    </source>
</evidence>
<sequence>MDPHPPEDEVPLAHVRLMELYHRHSKSMSDVLKAAKHDRHRLCLQLAAIDAYDNVFWIHWSTLPQDVRNLIQSSIQDMRKQLLSAIKAPSTVSRFQVMADPNETHGGGRVGRPRKVVNESLLEHLTAFHRGSAFAVAQDLSLNPRLICWRQLEQGLVTPGQAPFQHVVNEDGEEESYHVVTRRAMTQISNAELDSVVQPILQTRKNYGQEMMRGALEALDIHITDDHIMTAMKNMRGPPPPFHLREIVRDRYETDGTNAMWHNDGNHKLI</sequence>
<reference evidence="1 2" key="1">
    <citation type="submission" date="2015-12" db="EMBL/GenBank/DDBJ databases">
        <title>Draft genome sequence of Moniliophthora roreri, the causal agent of frosty pod rot of cacao.</title>
        <authorList>
            <person name="Aime M.C."/>
            <person name="Diaz-Valderrama J.R."/>
            <person name="Kijpornyongpan T."/>
            <person name="Phillips-Mora W."/>
        </authorList>
    </citation>
    <scope>NUCLEOTIDE SEQUENCE [LARGE SCALE GENOMIC DNA]</scope>
    <source>
        <strain evidence="1 2">MCA 2952</strain>
    </source>
</reference>
<proteinExistence type="predicted"/>
<evidence type="ECO:0000313" key="2">
    <source>
        <dbReference type="Proteomes" id="UP000054988"/>
    </source>
</evidence>
<name>A0A0W0G5F5_MONRR</name>
<dbReference type="EMBL" id="LATX01001069">
    <property type="protein sequence ID" value="KTB43806.1"/>
    <property type="molecule type" value="Genomic_DNA"/>
</dbReference>
<gene>
    <name evidence="1" type="ORF">WG66_3603</name>
</gene>
<dbReference type="AlphaFoldDB" id="A0A0W0G5F5"/>
<protein>
    <submittedName>
        <fullName evidence="1">Uncharacterized protein</fullName>
    </submittedName>
</protein>
<organism evidence="1 2">
    <name type="scientific">Moniliophthora roreri</name>
    <name type="common">Frosty pod rot fungus</name>
    <name type="synonym">Monilia roreri</name>
    <dbReference type="NCBI Taxonomy" id="221103"/>
    <lineage>
        <taxon>Eukaryota</taxon>
        <taxon>Fungi</taxon>
        <taxon>Dikarya</taxon>
        <taxon>Basidiomycota</taxon>
        <taxon>Agaricomycotina</taxon>
        <taxon>Agaricomycetes</taxon>
        <taxon>Agaricomycetidae</taxon>
        <taxon>Agaricales</taxon>
        <taxon>Marasmiineae</taxon>
        <taxon>Marasmiaceae</taxon>
        <taxon>Moniliophthora</taxon>
    </lineage>
</organism>